<dbReference type="InterPro" id="IPR050275">
    <property type="entry name" value="PGM_Phosphatase"/>
</dbReference>
<dbReference type="InterPro" id="IPR001345">
    <property type="entry name" value="PG/BPGM_mutase_AS"/>
</dbReference>
<dbReference type="Gene3D" id="3.40.50.1240">
    <property type="entry name" value="Phosphoglycerate mutase-like"/>
    <property type="match status" value="1"/>
</dbReference>
<dbReference type="AlphaFoldDB" id="A0A1Z3HSA3"/>
<evidence type="ECO:0000256" key="2">
    <source>
        <dbReference type="PIRSR" id="PIRSR613078-2"/>
    </source>
</evidence>
<organism evidence="3 4">
    <name type="scientific">Halomicronema hongdechloris C2206</name>
    <dbReference type="NCBI Taxonomy" id="1641165"/>
    <lineage>
        <taxon>Bacteria</taxon>
        <taxon>Bacillati</taxon>
        <taxon>Cyanobacteriota</taxon>
        <taxon>Cyanophyceae</taxon>
        <taxon>Nodosilineales</taxon>
        <taxon>Nodosilineaceae</taxon>
        <taxon>Halomicronema</taxon>
    </lineage>
</organism>
<proteinExistence type="predicted"/>
<dbReference type="GO" id="GO:0005829">
    <property type="term" value="C:cytosol"/>
    <property type="evidence" value="ECO:0007669"/>
    <property type="project" value="TreeGrafter"/>
</dbReference>
<evidence type="ECO:0000256" key="1">
    <source>
        <dbReference type="PIRSR" id="PIRSR613078-1"/>
    </source>
</evidence>
<dbReference type="PANTHER" id="PTHR48100">
    <property type="entry name" value="BROAD-SPECIFICITY PHOSPHATASE YOR283W-RELATED"/>
    <property type="match status" value="1"/>
</dbReference>
<accession>A0A1Z3HSA3</accession>
<reference evidence="3 4" key="1">
    <citation type="journal article" date="2016" name="Biochim. Biophys. Acta">
        <title>Characterization of red-shifted phycobilisomes isolated from the chlorophyll f-containing cyanobacterium Halomicronema hongdechloris.</title>
        <authorList>
            <person name="Li Y."/>
            <person name="Lin Y."/>
            <person name="Garvey C.J."/>
            <person name="Birch D."/>
            <person name="Corkery R.W."/>
            <person name="Loughlin P.C."/>
            <person name="Scheer H."/>
            <person name="Willows R.D."/>
            <person name="Chen M."/>
        </authorList>
    </citation>
    <scope>NUCLEOTIDE SEQUENCE [LARGE SCALE GENOMIC DNA]</scope>
    <source>
        <strain evidence="3 4">C2206</strain>
    </source>
</reference>
<dbReference type="OrthoDB" id="7925971at2"/>
<keyword evidence="4" id="KW-1185">Reference proteome</keyword>
<dbReference type="Pfam" id="PF00300">
    <property type="entry name" value="His_Phos_1"/>
    <property type="match status" value="1"/>
</dbReference>
<feature type="binding site" evidence="2">
    <location>
        <begin position="10"/>
        <end position="17"/>
    </location>
    <ligand>
        <name>substrate</name>
    </ligand>
</feature>
<dbReference type="PANTHER" id="PTHR48100:SF44">
    <property type="entry name" value="PHOSPHATASE C1620.13-RELATED"/>
    <property type="match status" value="1"/>
</dbReference>
<dbReference type="SUPFAM" id="SSF53254">
    <property type="entry name" value="Phosphoglycerate mutase-like"/>
    <property type="match status" value="1"/>
</dbReference>
<feature type="binding site" evidence="2">
    <location>
        <position position="61"/>
    </location>
    <ligand>
        <name>substrate</name>
    </ligand>
</feature>
<dbReference type="EMBL" id="CP021983">
    <property type="protein sequence ID" value="ASC73191.1"/>
    <property type="molecule type" value="Genomic_DNA"/>
</dbReference>
<protein>
    <submittedName>
        <fullName evidence="3">Histidine phosphatase family protein</fullName>
    </submittedName>
</protein>
<feature type="active site" description="Proton donor/acceptor" evidence="1">
    <location>
        <position position="95"/>
    </location>
</feature>
<dbReference type="InterPro" id="IPR029033">
    <property type="entry name" value="His_PPase_superfam"/>
</dbReference>
<evidence type="ECO:0000313" key="4">
    <source>
        <dbReference type="Proteomes" id="UP000191901"/>
    </source>
</evidence>
<dbReference type="PROSITE" id="PS00175">
    <property type="entry name" value="PG_MUTASE"/>
    <property type="match status" value="1"/>
</dbReference>
<dbReference type="KEGG" id="hhg:XM38_041530"/>
<evidence type="ECO:0000313" key="3">
    <source>
        <dbReference type="EMBL" id="ASC73191.1"/>
    </source>
</evidence>
<feature type="active site" description="Tele-phosphohistidine intermediate" evidence="1">
    <location>
        <position position="11"/>
    </location>
</feature>
<dbReference type="InterPro" id="IPR013078">
    <property type="entry name" value="His_Pase_superF_clade-1"/>
</dbReference>
<dbReference type="CDD" id="cd07067">
    <property type="entry name" value="HP_PGM_like"/>
    <property type="match status" value="1"/>
</dbReference>
<name>A0A1Z3HSA3_9CYAN</name>
<dbReference type="STRING" id="1641165.XM38_25790"/>
<gene>
    <name evidence="3" type="ORF">XM38_041530</name>
</gene>
<dbReference type="SMART" id="SM00855">
    <property type="entry name" value="PGAM"/>
    <property type="match status" value="1"/>
</dbReference>
<dbReference type="GO" id="GO:0016791">
    <property type="term" value="F:phosphatase activity"/>
    <property type="evidence" value="ECO:0007669"/>
    <property type="project" value="TreeGrafter"/>
</dbReference>
<sequence>MDYLQILLMRHGESVGNALGQMEGGQSTPLSGLGRWQAACLGRRLATMAPPSQIYCSPLQRAVDTLAHMVAGLGHGMTVEAQPPVPVQLTPDLQEFDNGIFSGLTWAEACRRYPDLCDRMMTSLDWIPIPQAESLAAGRARSRRFWQHVLTHHGNGERLWVISHHWLLEHLIAEILGCDRTWQIPMANTALFEFWCDRSRWHNTDTNRLNSILWQIRHFNDSQHLRQQ</sequence>
<dbReference type="Proteomes" id="UP000191901">
    <property type="component" value="Chromosome"/>
</dbReference>
<dbReference type="RefSeq" id="WP_088430814.1">
    <property type="nucleotide sequence ID" value="NZ_CP021983.2"/>
</dbReference>